<dbReference type="GO" id="GO:0015416">
    <property type="term" value="F:ABC-type phosphonate transporter activity"/>
    <property type="evidence" value="ECO:0007669"/>
    <property type="project" value="InterPro"/>
</dbReference>
<dbReference type="InterPro" id="IPR003593">
    <property type="entry name" value="AAA+_ATPase"/>
</dbReference>
<keyword evidence="4" id="KW-0547">Nucleotide-binding</keyword>
<comment type="subcellular location">
    <subcellularLocation>
        <location evidence="1">Cell inner membrane</location>
        <topology evidence="1">Peripheral membrane protein</topology>
    </subcellularLocation>
</comment>
<protein>
    <submittedName>
        <fullName evidence="9">Phosphonate ABC transporter ATP-binding protein</fullName>
    </submittedName>
</protein>
<organism evidence="9 10">
    <name type="scientific">Photobacterium frigidiphilum</name>
    <dbReference type="NCBI Taxonomy" id="264736"/>
    <lineage>
        <taxon>Bacteria</taxon>
        <taxon>Pseudomonadati</taxon>
        <taxon>Pseudomonadota</taxon>
        <taxon>Gammaproteobacteria</taxon>
        <taxon>Vibrionales</taxon>
        <taxon>Vibrionaceae</taxon>
        <taxon>Photobacterium</taxon>
    </lineage>
</organism>
<dbReference type="Gene3D" id="3.40.50.300">
    <property type="entry name" value="P-loop containing nucleotide triphosphate hydrolases"/>
    <property type="match status" value="1"/>
</dbReference>
<keyword evidence="7" id="KW-0472">Membrane</keyword>
<keyword evidence="10" id="KW-1185">Reference proteome</keyword>
<dbReference type="Proteomes" id="UP000240987">
    <property type="component" value="Unassembled WGS sequence"/>
</dbReference>
<dbReference type="EMBL" id="PYMJ01000003">
    <property type="protein sequence ID" value="PSU50561.1"/>
    <property type="molecule type" value="Genomic_DNA"/>
</dbReference>
<keyword evidence="3" id="KW-1003">Cell membrane</keyword>
<name>A0A2T3JNG6_9GAMM</name>
<gene>
    <name evidence="9" type="primary">phnC</name>
    <name evidence="9" type="ORF">C9J12_04360</name>
</gene>
<accession>A0A2T3JNG6</accession>
<dbReference type="PROSITE" id="PS50893">
    <property type="entry name" value="ABC_TRANSPORTER_2"/>
    <property type="match status" value="1"/>
</dbReference>
<evidence type="ECO:0000256" key="1">
    <source>
        <dbReference type="ARBA" id="ARBA00004417"/>
    </source>
</evidence>
<evidence type="ECO:0000256" key="2">
    <source>
        <dbReference type="ARBA" id="ARBA00022448"/>
    </source>
</evidence>
<evidence type="ECO:0000256" key="7">
    <source>
        <dbReference type="ARBA" id="ARBA00023136"/>
    </source>
</evidence>
<keyword evidence="5 9" id="KW-0067">ATP-binding</keyword>
<dbReference type="GO" id="GO:0005524">
    <property type="term" value="F:ATP binding"/>
    <property type="evidence" value="ECO:0007669"/>
    <property type="project" value="UniProtKB-KW"/>
</dbReference>
<dbReference type="PANTHER" id="PTHR43166:SF6">
    <property type="entry name" value="PHOSPHONATES IMPORT ATP-BINDING PROTEIN PHNC"/>
    <property type="match status" value="1"/>
</dbReference>
<feature type="domain" description="ABC transporter" evidence="8">
    <location>
        <begin position="5"/>
        <end position="253"/>
    </location>
</feature>
<dbReference type="AlphaFoldDB" id="A0A2T3JNG6"/>
<dbReference type="InterPro" id="IPR003439">
    <property type="entry name" value="ABC_transporter-like_ATP-bd"/>
</dbReference>
<evidence type="ECO:0000256" key="3">
    <source>
        <dbReference type="ARBA" id="ARBA00022475"/>
    </source>
</evidence>
<dbReference type="CDD" id="cd03256">
    <property type="entry name" value="ABC_PhnC_transporter"/>
    <property type="match status" value="1"/>
</dbReference>
<sequence length="269" mass="29190">MDNIIAIRHVNKTFGGKKALDGINLDINNREMTALLGPSGSGKSTLLRHLSGLVVSDNNPQSSISVLGKVVQSKGKPSKEVRTCRAQAGYIFQQFNLVNRLSVLTNVLVGALSSTAKWRTLTGTFTAEQRSRALKALERVGMEQYAKQRVSTLSGGQQQRVAIARALMQEAQIIFADEPIASLDPESSRIVMELLADINKQEGIPVVVTLHQVDHALKYCSQIVALRDGKVFYQGVSEGLCERKLAELYGAKPQPAPAIAIQPVLAPSF</sequence>
<dbReference type="InterPro" id="IPR050086">
    <property type="entry name" value="MetN_ABC_transporter-like"/>
</dbReference>
<dbReference type="GO" id="GO:0005886">
    <property type="term" value="C:plasma membrane"/>
    <property type="evidence" value="ECO:0007669"/>
    <property type="project" value="UniProtKB-SubCell"/>
</dbReference>
<proteinExistence type="predicted"/>
<dbReference type="Pfam" id="PF00005">
    <property type="entry name" value="ABC_tran"/>
    <property type="match status" value="1"/>
</dbReference>
<evidence type="ECO:0000259" key="8">
    <source>
        <dbReference type="PROSITE" id="PS50893"/>
    </source>
</evidence>
<dbReference type="SMART" id="SM00382">
    <property type="entry name" value="AAA"/>
    <property type="match status" value="1"/>
</dbReference>
<reference evidence="9 10" key="1">
    <citation type="submission" date="2018-01" db="EMBL/GenBank/DDBJ databases">
        <title>Whole genome sequencing of Histamine producing bacteria.</title>
        <authorList>
            <person name="Butler K."/>
        </authorList>
    </citation>
    <scope>NUCLEOTIDE SEQUENCE [LARGE SCALE GENOMIC DNA]</scope>
    <source>
        <strain evidence="9 10">JCM 12947</strain>
    </source>
</reference>
<dbReference type="OrthoDB" id="9802264at2"/>
<dbReference type="PROSITE" id="PS00211">
    <property type="entry name" value="ABC_TRANSPORTER_1"/>
    <property type="match status" value="1"/>
</dbReference>
<evidence type="ECO:0000256" key="6">
    <source>
        <dbReference type="ARBA" id="ARBA00022967"/>
    </source>
</evidence>
<comment type="caution">
    <text evidence="9">The sequence shown here is derived from an EMBL/GenBank/DDBJ whole genome shotgun (WGS) entry which is preliminary data.</text>
</comment>
<dbReference type="RefSeq" id="WP_107241593.1">
    <property type="nucleotide sequence ID" value="NZ_PYMJ01000003.1"/>
</dbReference>
<keyword evidence="6" id="KW-1278">Translocase</keyword>
<dbReference type="SUPFAM" id="SSF52540">
    <property type="entry name" value="P-loop containing nucleoside triphosphate hydrolases"/>
    <property type="match status" value="1"/>
</dbReference>
<dbReference type="PANTHER" id="PTHR43166">
    <property type="entry name" value="AMINO ACID IMPORT ATP-BINDING PROTEIN"/>
    <property type="match status" value="1"/>
</dbReference>
<dbReference type="GO" id="GO:0016887">
    <property type="term" value="F:ATP hydrolysis activity"/>
    <property type="evidence" value="ECO:0007669"/>
    <property type="project" value="InterPro"/>
</dbReference>
<dbReference type="InterPro" id="IPR012693">
    <property type="entry name" value="ABC_transpr_PhnC"/>
</dbReference>
<evidence type="ECO:0000256" key="5">
    <source>
        <dbReference type="ARBA" id="ARBA00022840"/>
    </source>
</evidence>
<dbReference type="NCBIfam" id="NF007438">
    <property type="entry name" value="PRK09984.1"/>
    <property type="match status" value="1"/>
</dbReference>
<dbReference type="NCBIfam" id="TIGR02315">
    <property type="entry name" value="ABC_phnC"/>
    <property type="match status" value="1"/>
</dbReference>
<evidence type="ECO:0000256" key="4">
    <source>
        <dbReference type="ARBA" id="ARBA00022741"/>
    </source>
</evidence>
<dbReference type="InterPro" id="IPR027417">
    <property type="entry name" value="P-loop_NTPase"/>
</dbReference>
<dbReference type="InterPro" id="IPR017871">
    <property type="entry name" value="ABC_transporter-like_CS"/>
</dbReference>
<keyword evidence="2" id="KW-0813">Transport</keyword>
<evidence type="ECO:0000313" key="10">
    <source>
        <dbReference type="Proteomes" id="UP000240987"/>
    </source>
</evidence>
<evidence type="ECO:0000313" key="9">
    <source>
        <dbReference type="EMBL" id="PSU50561.1"/>
    </source>
</evidence>